<dbReference type="Gene3D" id="3.10.350.10">
    <property type="entry name" value="LysM domain"/>
    <property type="match status" value="1"/>
</dbReference>
<gene>
    <name evidence="2" type="ORF">AOLFYP35_01646</name>
</gene>
<evidence type="ECO:0000256" key="1">
    <source>
        <dbReference type="SAM" id="Phobius"/>
    </source>
</evidence>
<evidence type="ECO:0000313" key="2">
    <source>
        <dbReference type="EMBL" id="VYT12822.1"/>
    </source>
</evidence>
<evidence type="ECO:0008006" key="3">
    <source>
        <dbReference type="Google" id="ProtNLM"/>
    </source>
</evidence>
<name>A0A6N2U7P7_9ACTO</name>
<protein>
    <recommendedName>
        <fullName evidence="3">Peptidoglycan-binding protein LysM</fullName>
    </recommendedName>
</protein>
<accession>A0A6N2U7P7</accession>
<proteinExistence type="predicted"/>
<dbReference type="InterPro" id="IPR036779">
    <property type="entry name" value="LysM_dom_sf"/>
</dbReference>
<keyword evidence="1" id="KW-0472">Membrane</keyword>
<dbReference type="AlphaFoldDB" id="A0A6N2U7P7"/>
<keyword evidence="1" id="KW-1133">Transmembrane helix</keyword>
<reference evidence="2" key="1">
    <citation type="submission" date="2019-11" db="EMBL/GenBank/DDBJ databases">
        <authorList>
            <person name="Feng L."/>
        </authorList>
    </citation>
    <scope>NUCLEOTIDE SEQUENCE</scope>
    <source>
        <strain evidence="2">AodontolyticusLFYP35</strain>
    </source>
</reference>
<keyword evidence="1" id="KW-0812">Transmembrane</keyword>
<organism evidence="2">
    <name type="scientific">Schaalia odontolytica</name>
    <dbReference type="NCBI Taxonomy" id="1660"/>
    <lineage>
        <taxon>Bacteria</taxon>
        <taxon>Bacillati</taxon>
        <taxon>Actinomycetota</taxon>
        <taxon>Actinomycetes</taxon>
        <taxon>Actinomycetales</taxon>
        <taxon>Actinomycetaceae</taxon>
        <taxon>Schaalia</taxon>
    </lineage>
</organism>
<sequence>MTVVASQEGARRPHLQLVSEESLASVYDIRQAPSARRRRELLRNDDPSMRRRPVVATRSSLGLRRLLSGAVAFIAATGIAVGAGLALQTQPYDGPTRVVSVSSGDSVWSLAQGVSTTRPLKDVVNDIEELNDVQGALQVGQEVRVPTR</sequence>
<dbReference type="EMBL" id="CACRSM010000003">
    <property type="protein sequence ID" value="VYT12822.1"/>
    <property type="molecule type" value="Genomic_DNA"/>
</dbReference>
<feature type="transmembrane region" description="Helical" evidence="1">
    <location>
        <begin position="66"/>
        <end position="87"/>
    </location>
</feature>